<evidence type="ECO:0000256" key="1">
    <source>
        <dbReference type="ARBA" id="ARBA00022603"/>
    </source>
</evidence>
<dbReference type="InterPro" id="IPR030391">
    <property type="entry name" value="MeTrfase_TrmA_CS"/>
</dbReference>
<feature type="active site" description="Nucleophile" evidence="4">
    <location>
        <position position="337"/>
    </location>
</feature>
<evidence type="ECO:0000256" key="4">
    <source>
        <dbReference type="PROSITE-ProRule" id="PRU01024"/>
    </source>
</evidence>
<organism evidence="6 7">
    <name type="scientific">candidate division WOR-1 bacterium RIFCSPLOWO2_12_FULL_45_9</name>
    <dbReference type="NCBI Taxonomy" id="1802568"/>
    <lineage>
        <taxon>Bacteria</taxon>
        <taxon>Bacillati</taxon>
        <taxon>Saganbacteria</taxon>
    </lineage>
</organism>
<keyword evidence="1 4" id="KW-0489">Methyltransferase</keyword>
<keyword evidence="3 4" id="KW-0949">S-adenosyl-L-methionine</keyword>
<comment type="similarity">
    <text evidence="4">Belongs to the class I-like SAM-binding methyltransferase superfamily. RNA M5U methyltransferase family.</text>
</comment>
<dbReference type="InterPro" id="IPR030390">
    <property type="entry name" value="MeTrfase_TrmA_AS"/>
</dbReference>
<feature type="binding site" evidence="4">
    <location>
        <position position="265"/>
    </location>
    <ligand>
        <name>S-adenosyl-L-methionine</name>
        <dbReference type="ChEBI" id="CHEBI:59789"/>
    </ligand>
</feature>
<keyword evidence="2 4" id="KW-0808">Transferase</keyword>
<evidence type="ECO:0000313" key="6">
    <source>
        <dbReference type="EMBL" id="OGC09194.1"/>
    </source>
</evidence>
<evidence type="ECO:0000256" key="5">
    <source>
        <dbReference type="PROSITE-ProRule" id="PRU10015"/>
    </source>
</evidence>
<dbReference type="PANTHER" id="PTHR11061">
    <property type="entry name" value="RNA M5U METHYLTRANSFERASE"/>
    <property type="match status" value="1"/>
</dbReference>
<dbReference type="PROSITE" id="PS01230">
    <property type="entry name" value="TRMA_1"/>
    <property type="match status" value="1"/>
</dbReference>
<dbReference type="GO" id="GO:0001510">
    <property type="term" value="P:RNA methylation"/>
    <property type="evidence" value="ECO:0007669"/>
    <property type="project" value="UniProtKB-ARBA"/>
</dbReference>
<dbReference type="Gene3D" id="2.40.50.1070">
    <property type="match status" value="1"/>
</dbReference>
<dbReference type="GO" id="GO:0006396">
    <property type="term" value="P:RNA processing"/>
    <property type="evidence" value="ECO:0007669"/>
    <property type="project" value="InterPro"/>
</dbReference>
<dbReference type="InterPro" id="IPR029063">
    <property type="entry name" value="SAM-dependent_MTases_sf"/>
</dbReference>
<dbReference type="EMBL" id="METQ01000036">
    <property type="protein sequence ID" value="OGC09194.1"/>
    <property type="molecule type" value="Genomic_DNA"/>
</dbReference>
<name>A0A1F4RLU8_UNCSA</name>
<comment type="caution">
    <text evidence="6">The sequence shown here is derived from an EMBL/GenBank/DDBJ whole genome shotgun (WGS) entry which is preliminary data.</text>
</comment>
<accession>A0A1F4RLU8</accession>
<dbReference type="SUPFAM" id="SSF53335">
    <property type="entry name" value="S-adenosyl-L-methionine-dependent methyltransferases"/>
    <property type="match status" value="1"/>
</dbReference>
<gene>
    <name evidence="6" type="ORF">A3F86_05575</name>
</gene>
<dbReference type="FunFam" id="3.40.50.150:FF:000009">
    <property type="entry name" value="23S rRNA (Uracil(1939)-C(5))-methyltransferase RlmD"/>
    <property type="match status" value="1"/>
</dbReference>
<dbReference type="Pfam" id="PF05958">
    <property type="entry name" value="tRNA_U5-meth_tr"/>
    <property type="match status" value="1"/>
</dbReference>
<dbReference type="GO" id="GO:0008757">
    <property type="term" value="F:S-adenosylmethionine-dependent methyltransferase activity"/>
    <property type="evidence" value="ECO:0007669"/>
    <property type="project" value="UniProtKB-ARBA"/>
</dbReference>
<evidence type="ECO:0000256" key="3">
    <source>
        <dbReference type="ARBA" id="ARBA00022691"/>
    </source>
</evidence>
<proteinExistence type="inferred from homology"/>
<dbReference type="PROSITE" id="PS51687">
    <property type="entry name" value="SAM_MT_RNA_M5U"/>
    <property type="match status" value="1"/>
</dbReference>
<dbReference type="InterPro" id="IPR010280">
    <property type="entry name" value="U5_MeTrfase_fam"/>
</dbReference>
<dbReference type="CDD" id="cd02440">
    <property type="entry name" value="AdoMet_MTases"/>
    <property type="match status" value="1"/>
</dbReference>
<protein>
    <submittedName>
        <fullName evidence="6">23S rRNA (Uracil-5-)-methyltransferase RumA</fullName>
    </submittedName>
</protein>
<dbReference type="PANTHER" id="PTHR11061:SF30">
    <property type="entry name" value="TRNA (URACIL(54)-C(5))-METHYLTRANSFERASE"/>
    <property type="match status" value="1"/>
</dbReference>
<dbReference type="PROSITE" id="PS01231">
    <property type="entry name" value="TRMA_2"/>
    <property type="match status" value="1"/>
</dbReference>
<dbReference type="AlphaFoldDB" id="A0A1F4RLU8"/>
<dbReference type="Proteomes" id="UP000179095">
    <property type="component" value="Unassembled WGS sequence"/>
</dbReference>
<sequence length="379" mass="42562">MGGQRGNDQFLSVSAPCQHFGACGGCVLQNVPYEEQLKRKEAVVRNLFGECLPIIPSPETFFYRNRLDFAFGPNYTLGLKAGKFDVINIEKCWLMSEGSNAILDRLRYFVSWKKLKGYRYALPNKERGPMRHVVIREGKNIKNTILNILTADKVEFPLEALWEKIQNLVQGVTWSINLSPADRSYGEIQKTFGQDYYLESLNGLKFKIPVQSFFQTNTHQAENLLKIVADFADLQGGETLLDLYSGTGSIGLSLANKAKAVVGVEENAAAAELSKANAELNGIKNYAAKVGRVENVVKALEEKFDLVVLDPPRPGVHKKALQKIGEIRPQKIVYVSCNPLTQKTDVELLRSFGYKVEKCQPLDMFPHTPHIENILLLRR</sequence>
<reference evidence="6 7" key="1">
    <citation type="journal article" date="2016" name="Nat. Commun.">
        <title>Thousands of microbial genomes shed light on interconnected biogeochemical processes in an aquifer system.</title>
        <authorList>
            <person name="Anantharaman K."/>
            <person name="Brown C.T."/>
            <person name="Hug L.A."/>
            <person name="Sharon I."/>
            <person name="Castelle C.J."/>
            <person name="Probst A.J."/>
            <person name="Thomas B.C."/>
            <person name="Singh A."/>
            <person name="Wilkins M.J."/>
            <person name="Karaoz U."/>
            <person name="Brodie E.L."/>
            <person name="Williams K.H."/>
            <person name="Hubbard S.S."/>
            <person name="Banfield J.F."/>
        </authorList>
    </citation>
    <scope>NUCLEOTIDE SEQUENCE [LARGE SCALE GENOMIC DNA]</scope>
</reference>
<dbReference type="Gene3D" id="3.40.50.150">
    <property type="entry name" value="Vaccinia Virus protein VP39"/>
    <property type="match status" value="1"/>
</dbReference>
<dbReference type="STRING" id="1802568.A3F86_05575"/>
<feature type="active site" evidence="5">
    <location>
        <position position="337"/>
    </location>
</feature>
<dbReference type="GO" id="GO:0008173">
    <property type="term" value="F:RNA methyltransferase activity"/>
    <property type="evidence" value="ECO:0007669"/>
    <property type="project" value="InterPro"/>
</dbReference>
<evidence type="ECO:0000256" key="2">
    <source>
        <dbReference type="ARBA" id="ARBA00022679"/>
    </source>
</evidence>
<feature type="binding site" evidence="4">
    <location>
        <position position="244"/>
    </location>
    <ligand>
        <name>S-adenosyl-L-methionine</name>
        <dbReference type="ChEBI" id="CHEBI:59789"/>
    </ligand>
</feature>
<feature type="binding site" evidence="4">
    <location>
        <position position="215"/>
    </location>
    <ligand>
        <name>S-adenosyl-L-methionine</name>
        <dbReference type="ChEBI" id="CHEBI:59789"/>
    </ligand>
</feature>
<evidence type="ECO:0000313" key="7">
    <source>
        <dbReference type="Proteomes" id="UP000179095"/>
    </source>
</evidence>
<dbReference type="NCBIfam" id="TIGR00479">
    <property type="entry name" value="rumA"/>
    <property type="match status" value="1"/>
</dbReference>
<feature type="binding site" evidence="4">
    <location>
        <position position="310"/>
    </location>
    <ligand>
        <name>S-adenosyl-L-methionine</name>
        <dbReference type="ChEBI" id="CHEBI:59789"/>
    </ligand>
</feature>